<dbReference type="PANTHER" id="PTHR24256">
    <property type="entry name" value="TRYPTASE-RELATED"/>
    <property type="match status" value="1"/>
</dbReference>
<evidence type="ECO:0000259" key="3">
    <source>
        <dbReference type="PROSITE" id="PS50240"/>
    </source>
</evidence>
<organism evidence="4 5">
    <name type="scientific">Dryococelus australis</name>
    <dbReference type="NCBI Taxonomy" id="614101"/>
    <lineage>
        <taxon>Eukaryota</taxon>
        <taxon>Metazoa</taxon>
        <taxon>Ecdysozoa</taxon>
        <taxon>Arthropoda</taxon>
        <taxon>Hexapoda</taxon>
        <taxon>Insecta</taxon>
        <taxon>Pterygota</taxon>
        <taxon>Neoptera</taxon>
        <taxon>Polyneoptera</taxon>
        <taxon>Phasmatodea</taxon>
        <taxon>Verophasmatodea</taxon>
        <taxon>Anareolatae</taxon>
        <taxon>Phasmatidae</taxon>
        <taxon>Eurycanthinae</taxon>
        <taxon>Dryococelus</taxon>
    </lineage>
</organism>
<dbReference type="Proteomes" id="UP001159363">
    <property type="component" value="Chromosome 14"/>
</dbReference>
<proteinExistence type="inferred from homology"/>
<comment type="caution">
    <text evidence="4">The sequence shown here is derived from an EMBL/GenBank/DDBJ whole genome shotgun (WGS) entry which is preliminary data.</text>
</comment>
<dbReference type="PROSITE" id="PS00135">
    <property type="entry name" value="TRYPSIN_SER"/>
    <property type="match status" value="1"/>
</dbReference>
<comment type="similarity">
    <text evidence="2">Belongs to the peptidase S1 family. CLIP subfamily.</text>
</comment>
<dbReference type="SMART" id="SM00020">
    <property type="entry name" value="Tryp_SPc"/>
    <property type="match status" value="1"/>
</dbReference>
<accession>A0ABQ9G892</accession>
<dbReference type="CDD" id="cd00190">
    <property type="entry name" value="Tryp_SPc"/>
    <property type="match status" value="1"/>
</dbReference>
<dbReference type="InterPro" id="IPR051487">
    <property type="entry name" value="Ser/Thr_Proteases_Immune/Dev"/>
</dbReference>
<dbReference type="InterPro" id="IPR033116">
    <property type="entry name" value="TRYPSIN_SER"/>
</dbReference>
<reference evidence="4 5" key="1">
    <citation type="submission" date="2023-02" db="EMBL/GenBank/DDBJ databases">
        <title>LHISI_Scaffold_Assembly.</title>
        <authorList>
            <person name="Stuart O.P."/>
            <person name="Cleave R."/>
            <person name="Magrath M.J.L."/>
            <person name="Mikheyev A.S."/>
        </authorList>
    </citation>
    <scope>NUCLEOTIDE SEQUENCE [LARGE SCALE GENOMIC DNA]</scope>
    <source>
        <strain evidence="4">Daus_M_001</strain>
        <tissue evidence="4">Leg muscle</tissue>
    </source>
</reference>
<dbReference type="EMBL" id="JARBHB010000015">
    <property type="protein sequence ID" value="KAJ8867687.1"/>
    <property type="molecule type" value="Genomic_DNA"/>
</dbReference>
<dbReference type="PROSITE" id="PS50240">
    <property type="entry name" value="TRYPSIN_DOM"/>
    <property type="match status" value="1"/>
</dbReference>
<name>A0ABQ9G892_9NEOP</name>
<evidence type="ECO:0000256" key="1">
    <source>
        <dbReference type="ARBA" id="ARBA00023157"/>
    </source>
</evidence>
<feature type="domain" description="Peptidase S1" evidence="3">
    <location>
        <begin position="1"/>
        <end position="309"/>
    </location>
</feature>
<dbReference type="InterPro" id="IPR009003">
    <property type="entry name" value="Peptidase_S1_PA"/>
</dbReference>
<sequence>MTHLVMTLVSLPSVRTGSVVPAIARLQVAVGAHNLSDPDDPRRAIRFVSNVVRHPEYHGVNNDISLVRLSEPVRYSSAVRPICLPRNPGQHSNNDDNARYHVSSATMQWYADNNVRRLDWPAQSPDLNPIEHLWDELDRRVRTRQAPPKSIAQLMEWLQEEWRQIPVDVLHTLVESMPDRMAAVIAARARTYAGVVGVIAGWGSTAEASSSDVLLFAPIPVLNNSFCGAAWAARGVGIRAGMLCAGLANTATCLGDSGGPLMVVDDQDGLYVVAGITSFGAPPACNSLVYPDVWTRVSSYIDWIGLALVDPE</sequence>
<dbReference type="Pfam" id="PF13358">
    <property type="entry name" value="DDE_3"/>
    <property type="match status" value="1"/>
</dbReference>
<dbReference type="Gene3D" id="3.30.420.10">
    <property type="entry name" value="Ribonuclease H-like superfamily/Ribonuclease H"/>
    <property type="match status" value="1"/>
</dbReference>
<dbReference type="Gene3D" id="2.40.10.10">
    <property type="entry name" value="Trypsin-like serine proteases"/>
    <property type="match status" value="2"/>
</dbReference>
<evidence type="ECO:0000256" key="2">
    <source>
        <dbReference type="ARBA" id="ARBA00024195"/>
    </source>
</evidence>
<keyword evidence="5" id="KW-1185">Reference proteome</keyword>
<evidence type="ECO:0000313" key="5">
    <source>
        <dbReference type="Proteomes" id="UP001159363"/>
    </source>
</evidence>
<dbReference type="InterPro" id="IPR001254">
    <property type="entry name" value="Trypsin_dom"/>
</dbReference>
<protein>
    <recommendedName>
        <fullName evidence="3">Peptidase S1 domain-containing protein</fullName>
    </recommendedName>
</protein>
<dbReference type="InterPro" id="IPR036397">
    <property type="entry name" value="RNaseH_sf"/>
</dbReference>
<gene>
    <name evidence="4" type="ORF">PR048_031490</name>
</gene>
<evidence type="ECO:0000313" key="4">
    <source>
        <dbReference type="EMBL" id="KAJ8867687.1"/>
    </source>
</evidence>
<dbReference type="InterPro" id="IPR038717">
    <property type="entry name" value="Tc1-like_DDE_dom"/>
</dbReference>
<dbReference type="SUPFAM" id="SSF50494">
    <property type="entry name" value="Trypsin-like serine proteases"/>
    <property type="match status" value="1"/>
</dbReference>
<dbReference type="Pfam" id="PF00089">
    <property type="entry name" value="Trypsin"/>
    <property type="match status" value="2"/>
</dbReference>
<dbReference type="InterPro" id="IPR043504">
    <property type="entry name" value="Peptidase_S1_PA_chymotrypsin"/>
</dbReference>
<keyword evidence="1" id="KW-1015">Disulfide bond</keyword>